<comment type="caution">
    <text evidence="2">The sequence shown here is derived from an EMBL/GenBank/DDBJ whole genome shotgun (WGS) entry which is preliminary data.</text>
</comment>
<keyword evidence="1" id="KW-0812">Transmembrane</keyword>
<protein>
    <submittedName>
        <fullName evidence="2">Uncharacterized protein</fullName>
    </submittedName>
</protein>
<dbReference type="EMBL" id="VGJX01000215">
    <property type="protein sequence ID" value="MBM3274437.1"/>
    <property type="molecule type" value="Genomic_DNA"/>
</dbReference>
<feature type="transmembrane region" description="Helical" evidence="1">
    <location>
        <begin position="87"/>
        <end position="104"/>
    </location>
</feature>
<accession>A0A937X540</accession>
<keyword evidence="1" id="KW-0472">Membrane</keyword>
<reference evidence="2 3" key="1">
    <citation type="submission" date="2019-03" db="EMBL/GenBank/DDBJ databases">
        <title>Lake Tanganyika Metagenome-Assembled Genomes (MAGs).</title>
        <authorList>
            <person name="Tran P."/>
        </authorList>
    </citation>
    <scope>NUCLEOTIDE SEQUENCE [LARGE SCALE GENOMIC DNA]</scope>
    <source>
        <strain evidence="2">K_DeepCast_65m_m2_236</strain>
    </source>
</reference>
<keyword evidence="1" id="KW-1133">Transmembrane helix</keyword>
<proteinExistence type="predicted"/>
<evidence type="ECO:0000256" key="1">
    <source>
        <dbReference type="SAM" id="Phobius"/>
    </source>
</evidence>
<gene>
    <name evidence="2" type="ORF">FJZ00_04755</name>
</gene>
<feature type="transmembrane region" description="Helical" evidence="1">
    <location>
        <begin position="59"/>
        <end position="81"/>
    </location>
</feature>
<sequence length="128" mass="13131">MAIGSVSRKESVGSAARAGAPQASAATLAMSTDSFRFTRRDGAADASSKEVPGLKKMQWGGTLAAASMFGVIGCVLAAAALPVWAPWVAGAGVVVGAGIMLKGVKEWADDYFGKLNERNNSLLKSLEN</sequence>
<organism evidence="2 3">
    <name type="scientific">Candidatus Tanganyikabacteria bacterium</name>
    <dbReference type="NCBI Taxonomy" id="2961651"/>
    <lineage>
        <taxon>Bacteria</taxon>
        <taxon>Bacillati</taxon>
        <taxon>Candidatus Sericytochromatia</taxon>
        <taxon>Candidatus Tanganyikabacteria</taxon>
    </lineage>
</organism>
<evidence type="ECO:0000313" key="2">
    <source>
        <dbReference type="EMBL" id="MBM3274437.1"/>
    </source>
</evidence>
<evidence type="ECO:0000313" key="3">
    <source>
        <dbReference type="Proteomes" id="UP000703893"/>
    </source>
</evidence>
<name>A0A937X540_9BACT</name>
<dbReference type="Proteomes" id="UP000703893">
    <property type="component" value="Unassembled WGS sequence"/>
</dbReference>
<dbReference type="AlphaFoldDB" id="A0A937X540"/>